<feature type="signal peptide" evidence="1">
    <location>
        <begin position="1"/>
        <end position="16"/>
    </location>
</feature>
<proteinExistence type="predicted"/>
<keyword evidence="3" id="KW-1185">Reference proteome</keyword>
<reference evidence="2 3" key="1">
    <citation type="submission" date="2016-09" db="EMBL/GenBank/DDBJ databases">
        <title>Extensive genetic diversity and differential bi-allelic expression allows diatom success in the polar Southern Ocean.</title>
        <authorList>
            <consortium name="DOE Joint Genome Institute"/>
            <person name="Mock T."/>
            <person name="Otillar R.P."/>
            <person name="Strauss J."/>
            <person name="Dupont C."/>
            <person name="Frickenhaus S."/>
            <person name="Maumus F."/>
            <person name="Mcmullan M."/>
            <person name="Sanges R."/>
            <person name="Schmutz J."/>
            <person name="Toseland A."/>
            <person name="Valas R."/>
            <person name="Veluchamy A."/>
            <person name="Ward B.J."/>
            <person name="Allen A."/>
            <person name="Barry K."/>
            <person name="Falciatore A."/>
            <person name="Ferrante M."/>
            <person name="Fortunato A.E."/>
            <person name="Gloeckner G."/>
            <person name="Gruber A."/>
            <person name="Hipkin R."/>
            <person name="Janech M."/>
            <person name="Kroth P."/>
            <person name="Leese F."/>
            <person name="Lindquist E."/>
            <person name="Lyon B.R."/>
            <person name="Martin J."/>
            <person name="Mayer C."/>
            <person name="Parker M."/>
            <person name="Quesneville H."/>
            <person name="Raymond J."/>
            <person name="Uhlig C."/>
            <person name="Valentin K.U."/>
            <person name="Worden A.Z."/>
            <person name="Armbrust E.V."/>
            <person name="Bowler C."/>
            <person name="Green B."/>
            <person name="Moulton V."/>
            <person name="Van Oosterhout C."/>
            <person name="Grigoriev I."/>
        </authorList>
    </citation>
    <scope>NUCLEOTIDE SEQUENCE [LARGE SCALE GENOMIC DNA]</scope>
    <source>
        <strain evidence="2 3">CCMP1102</strain>
    </source>
</reference>
<keyword evidence="1" id="KW-0732">Signal</keyword>
<protein>
    <submittedName>
        <fullName evidence="2">Uncharacterized protein</fullName>
    </submittedName>
</protein>
<dbReference type="InParanoid" id="A0A1E7FB36"/>
<dbReference type="EMBL" id="KV784359">
    <property type="protein sequence ID" value="OEU15400.1"/>
    <property type="molecule type" value="Genomic_DNA"/>
</dbReference>
<sequence>MKLSILFFVSVSFTVAQQRDYDYGGNDGGWNNQDYDNYGTGGGQDDNLYSNYAAKQEGKANAVGGYGWGKLILAGVGGYITGATIHAGRAKKKNNIPKLRFQLKQRVECNMGGNTWMKGTIIGLWVEPQKGQWFPYAMQLDDGQQTMAPADNDATIRAA</sequence>
<dbReference type="Proteomes" id="UP000095751">
    <property type="component" value="Unassembled WGS sequence"/>
</dbReference>
<accession>A0A1E7FB36</accession>
<evidence type="ECO:0000256" key="1">
    <source>
        <dbReference type="SAM" id="SignalP"/>
    </source>
</evidence>
<name>A0A1E7FB36_9STRA</name>
<evidence type="ECO:0000313" key="2">
    <source>
        <dbReference type="EMBL" id="OEU15400.1"/>
    </source>
</evidence>
<dbReference type="AlphaFoldDB" id="A0A1E7FB36"/>
<dbReference type="KEGG" id="fcy:FRACYDRAFT_240087"/>
<gene>
    <name evidence="2" type="ORF">FRACYDRAFT_240087</name>
</gene>
<organism evidence="2 3">
    <name type="scientific">Fragilariopsis cylindrus CCMP1102</name>
    <dbReference type="NCBI Taxonomy" id="635003"/>
    <lineage>
        <taxon>Eukaryota</taxon>
        <taxon>Sar</taxon>
        <taxon>Stramenopiles</taxon>
        <taxon>Ochrophyta</taxon>
        <taxon>Bacillariophyta</taxon>
        <taxon>Bacillariophyceae</taxon>
        <taxon>Bacillariophycidae</taxon>
        <taxon>Bacillariales</taxon>
        <taxon>Bacillariaceae</taxon>
        <taxon>Fragilariopsis</taxon>
    </lineage>
</organism>
<feature type="chain" id="PRO_5009192903" evidence="1">
    <location>
        <begin position="17"/>
        <end position="159"/>
    </location>
</feature>
<evidence type="ECO:0000313" key="3">
    <source>
        <dbReference type="Proteomes" id="UP000095751"/>
    </source>
</evidence>